<organism evidence="1 2">
    <name type="scientific">Liparis tanakae</name>
    <name type="common">Tanaka's snailfish</name>
    <dbReference type="NCBI Taxonomy" id="230148"/>
    <lineage>
        <taxon>Eukaryota</taxon>
        <taxon>Metazoa</taxon>
        <taxon>Chordata</taxon>
        <taxon>Craniata</taxon>
        <taxon>Vertebrata</taxon>
        <taxon>Euteleostomi</taxon>
        <taxon>Actinopterygii</taxon>
        <taxon>Neopterygii</taxon>
        <taxon>Teleostei</taxon>
        <taxon>Neoteleostei</taxon>
        <taxon>Acanthomorphata</taxon>
        <taxon>Eupercaria</taxon>
        <taxon>Perciformes</taxon>
        <taxon>Cottioidei</taxon>
        <taxon>Cottales</taxon>
        <taxon>Liparidae</taxon>
        <taxon>Liparis</taxon>
    </lineage>
</organism>
<reference evidence="1 2" key="1">
    <citation type="submission" date="2019-03" db="EMBL/GenBank/DDBJ databases">
        <title>First draft genome of Liparis tanakae, snailfish: a comprehensive survey of snailfish specific genes.</title>
        <authorList>
            <person name="Kim W."/>
            <person name="Song I."/>
            <person name="Jeong J.-H."/>
            <person name="Kim D."/>
            <person name="Kim S."/>
            <person name="Ryu S."/>
            <person name="Song J.Y."/>
            <person name="Lee S.K."/>
        </authorList>
    </citation>
    <scope>NUCLEOTIDE SEQUENCE [LARGE SCALE GENOMIC DNA]</scope>
    <source>
        <tissue evidence="1">Muscle</tissue>
    </source>
</reference>
<accession>A0A4Z2F9I0</accession>
<proteinExistence type="predicted"/>
<dbReference type="AlphaFoldDB" id="A0A4Z2F9I0"/>
<keyword evidence="2" id="KW-1185">Reference proteome</keyword>
<dbReference type="EMBL" id="SRLO01001434">
    <property type="protein sequence ID" value="TNN37838.1"/>
    <property type="molecule type" value="Genomic_DNA"/>
</dbReference>
<evidence type="ECO:0000313" key="1">
    <source>
        <dbReference type="EMBL" id="TNN37838.1"/>
    </source>
</evidence>
<evidence type="ECO:0000313" key="2">
    <source>
        <dbReference type="Proteomes" id="UP000314294"/>
    </source>
</evidence>
<comment type="caution">
    <text evidence="1">The sequence shown here is derived from an EMBL/GenBank/DDBJ whole genome shotgun (WGS) entry which is preliminary data.</text>
</comment>
<dbReference type="Proteomes" id="UP000314294">
    <property type="component" value="Unassembled WGS sequence"/>
</dbReference>
<gene>
    <name evidence="1" type="ORF">EYF80_051991</name>
</gene>
<sequence>MMLPGACVHPWTNRKALWAVSASADRKTMKQCMMGKAHGLLRPSAPPPRLLTRQRDEGLTLHPAGQQAVKHRRRVLTLEPGEQRHQLGGGRLCAQVLHAQHLQARRRDQKHIVKSLGEEK</sequence>
<name>A0A4Z2F9I0_9TELE</name>
<protein>
    <submittedName>
        <fullName evidence="1">Uncharacterized protein</fullName>
    </submittedName>
</protein>